<dbReference type="Pfam" id="PF05272">
    <property type="entry name" value="VapE-like_dom"/>
    <property type="match status" value="1"/>
</dbReference>
<protein>
    <submittedName>
        <fullName evidence="3">Predicted P-loop ATPase and inactivated derivatives</fullName>
    </submittedName>
</protein>
<dbReference type="AlphaFoldDB" id="A0A1M7CIE3"/>
<feature type="domain" description="Primase C-terminal 2" evidence="2">
    <location>
        <begin position="23"/>
        <end position="92"/>
    </location>
</feature>
<evidence type="ECO:0000313" key="4">
    <source>
        <dbReference type="Proteomes" id="UP000184280"/>
    </source>
</evidence>
<dbReference type="RefSeq" id="WP_073042432.1">
    <property type="nucleotide sequence ID" value="NZ_CP071890.1"/>
</dbReference>
<dbReference type="Pfam" id="PF08707">
    <property type="entry name" value="PriCT_2"/>
    <property type="match status" value="1"/>
</dbReference>
<dbReference type="OrthoDB" id="2781056at2"/>
<feature type="domain" description="Virulence-associated protein E-like" evidence="1">
    <location>
        <begin position="222"/>
        <end position="419"/>
    </location>
</feature>
<dbReference type="PANTHER" id="PTHR34985">
    <property type="entry name" value="SLR0554 PROTEIN"/>
    <property type="match status" value="1"/>
</dbReference>
<dbReference type="Proteomes" id="UP000184280">
    <property type="component" value="Unassembled WGS sequence"/>
</dbReference>
<proteinExistence type="predicted"/>
<sequence length="516" mass="58985">MNTNQNSFTDLEHLELVARRIADSGADLTSDYQSWMAITFACASLGEGARECYHLICSQYPGYKRDECDQKFTNCLEKGKGMVTLGTLMKLAADAGIDISKPRGRRPQTASQKQQQAESKMNDAYSILRSLADWRFNIWLNRAEIKEPKKEWRPAVNRDLSTYYCRLKAAGVNVSANDLEHIINSRDFAIDHDPFVEYLHSLPEWHEGDPDYIHEFFVGHMVFGDPENTELYDTMFHKWFLGMVDLWLGKAEENPIMPVLHGHQHIGKTFYVRHILPPQLASYMFPVNPSTRVDKDFEIAMSETPLMFLDEFSVSNLQKSEAYKYAITASKSYLRDSYDHFREMRTRKASLIAATNHDTFIREAEGDRRYLAVNLTGTVNLNEHPLPYAGAYAQALWLLDHGFKAKPTQQESELISEHNLPYLIPDDVDEALRTFVRMPSDTDNPEAYTAGDLLNVLYTKGFRGPKYTAQAIGKAMKGMGFESVKRHGLNKYIVVIADTGRQQSERKNDVDDVEPF</sequence>
<evidence type="ECO:0000313" key="3">
    <source>
        <dbReference type="EMBL" id="SHL67052.1"/>
    </source>
</evidence>
<evidence type="ECO:0000259" key="1">
    <source>
        <dbReference type="Pfam" id="PF05272"/>
    </source>
</evidence>
<accession>A0A1M7CIE3</accession>
<organism evidence="3 4">
    <name type="scientific">Xylanibacter ruminicola</name>
    <name type="common">Prevotella ruminicola</name>
    <dbReference type="NCBI Taxonomy" id="839"/>
    <lineage>
        <taxon>Bacteria</taxon>
        <taxon>Pseudomonadati</taxon>
        <taxon>Bacteroidota</taxon>
        <taxon>Bacteroidia</taxon>
        <taxon>Bacteroidales</taxon>
        <taxon>Prevotellaceae</taxon>
        <taxon>Xylanibacter</taxon>
    </lineage>
</organism>
<evidence type="ECO:0000259" key="2">
    <source>
        <dbReference type="Pfam" id="PF08707"/>
    </source>
</evidence>
<dbReference type="InterPro" id="IPR007936">
    <property type="entry name" value="VapE-like_dom"/>
</dbReference>
<name>A0A1M7CIE3_XYLRU</name>
<gene>
    <name evidence="3" type="ORF">SAMN04488494_0425</name>
</gene>
<dbReference type="GO" id="GO:0016817">
    <property type="term" value="F:hydrolase activity, acting on acid anhydrides"/>
    <property type="evidence" value="ECO:0007669"/>
    <property type="project" value="InterPro"/>
</dbReference>
<dbReference type="EMBL" id="FRCJ01000001">
    <property type="protein sequence ID" value="SHL67052.1"/>
    <property type="molecule type" value="Genomic_DNA"/>
</dbReference>
<dbReference type="PANTHER" id="PTHR34985:SF1">
    <property type="entry name" value="SLR0554 PROTEIN"/>
    <property type="match status" value="1"/>
</dbReference>
<dbReference type="InterPro" id="IPR014819">
    <property type="entry name" value="PriCT_2"/>
</dbReference>
<reference evidence="3 4" key="1">
    <citation type="submission" date="2016-11" db="EMBL/GenBank/DDBJ databases">
        <authorList>
            <person name="Jaros S."/>
            <person name="Januszkiewicz K."/>
            <person name="Wedrychowicz H."/>
        </authorList>
    </citation>
    <scope>NUCLEOTIDE SEQUENCE [LARGE SCALE GENOMIC DNA]</scope>
    <source>
        <strain evidence="3 4">BPI-34</strain>
    </source>
</reference>